<dbReference type="Proteomes" id="UP000276834">
    <property type="component" value="Unassembled WGS sequence"/>
</dbReference>
<evidence type="ECO:0000313" key="2">
    <source>
        <dbReference type="EMBL" id="RLV92749.1"/>
    </source>
</evidence>
<accession>A0A3L8S0N1</accession>
<reference evidence="2 3" key="1">
    <citation type="journal article" date="2018" name="Proc. R. Soc. B">
        <title>A non-coding region near Follistatin controls head colour polymorphism in the Gouldian finch.</title>
        <authorList>
            <person name="Toomey M.B."/>
            <person name="Marques C.I."/>
            <person name="Andrade P."/>
            <person name="Araujo P.M."/>
            <person name="Sabatino S."/>
            <person name="Gazda M.A."/>
            <person name="Afonso S."/>
            <person name="Lopes R.J."/>
            <person name="Corbo J.C."/>
            <person name="Carneiro M."/>
        </authorList>
    </citation>
    <scope>NUCLEOTIDE SEQUENCE [LARGE SCALE GENOMIC DNA]</scope>
    <source>
        <strain evidence="2">Red01</strain>
        <tissue evidence="2">Muscle</tissue>
    </source>
</reference>
<organism evidence="2 3">
    <name type="scientific">Chloebia gouldiae</name>
    <name type="common">Gouldian finch</name>
    <name type="synonym">Erythrura gouldiae</name>
    <dbReference type="NCBI Taxonomy" id="44316"/>
    <lineage>
        <taxon>Eukaryota</taxon>
        <taxon>Metazoa</taxon>
        <taxon>Chordata</taxon>
        <taxon>Craniata</taxon>
        <taxon>Vertebrata</taxon>
        <taxon>Euteleostomi</taxon>
        <taxon>Archelosauria</taxon>
        <taxon>Archosauria</taxon>
        <taxon>Dinosauria</taxon>
        <taxon>Saurischia</taxon>
        <taxon>Theropoda</taxon>
        <taxon>Coelurosauria</taxon>
        <taxon>Aves</taxon>
        <taxon>Neognathae</taxon>
        <taxon>Neoaves</taxon>
        <taxon>Telluraves</taxon>
        <taxon>Australaves</taxon>
        <taxon>Passeriformes</taxon>
        <taxon>Passeroidea</taxon>
        <taxon>Passeridae</taxon>
        <taxon>Chloebia</taxon>
    </lineage>
</organism>
<evidence type="ECO:0000256" key="1">
    <source>
        <dbReference type="SAM" id="MobiDB-lite"/>
    </source>
</evidence>
<name>A0A3L8S0N1_CHLGU</name>
<feature type="region of interest" description="Disordered" evidence="1">
    <location>
        <begin position="29"/>
        <end position="58"/>
    </location>
</feature>
<protein>
    <submittedName>
        <fullName evidence="2">Uncharacterized protein</fullName>
    </submittedName>
</protein>
<gene>
    <name evidence="2" type="ORF">DV515_00013661</name>
</gene>
<keyword evidence="3" id="KW-1185">Reference proteome</keyword>
<proteinExistence type="predicted"/>
<comment type="caution">
    <text evidence="2">The sequence shown here is derived from an EMBL/GenBank/DDBJ whole genome shotgun (WGS) entry which is preliminary data.</text>
</comment>
<sequence>MSLSPSLPIPRLALIFVLPGDQVCPQGPSAEKPGLLELHEPPAGWGRKTTLGQQGNEPMSQHSWYGLVTLWWLPHTQGPASQQATFQSCFPDLFEKCSRLQCWKWGLV</sequence>
<dbReference type="EMBL" id="QUSF01000098">
    <property type="protein sequence ID" value="RLV92749.1"/>
    <property type="molecule type" value="Genomic_DNA"/>
</dbReference>
<dbReference type="AlphaFoldDB" id="A0A3L8S0N1"/>
<evidence type="ECO:0000313" key="3">
    <source>
        <dbReference type="Proteomes" id="UP000276834"/>
    </source>
</evidence>